<proteinExistence type="predicted"/>
<protein>
    <submittedName>
        <fullName evidence="2">Uncharacterized protein</fullName>
    </submittedName>
</protein>
<evidence type="ECO:0000313" key="2">
    <source>
        <dbReference type="EMBL" id="KII66636.1"/>
    </source>
</evidence>
<evidence type="ECO:0000256" key="1">
    <source>
        <dbReference type="SAM" id="MobiDB-lite"/>
    </source>
</evidence>
<comment type="caution">
    <text evidence="2">The sequence shown here is derived from an EMBL/GenBank/DDBJ whole genome shotgun (WGS) entry which is preliminary data.</text>
</comment>
<name>A0A0C2MHR8_THEKT</name>
<reference evidence="2 3" key="1">
    <citation type="journal article" date="2014" name="Genome Biol. Evol.">
        <title>The genome of the myxosporean Thelohanellus kitauei shows adaptations to nutrient acquisition within its fish host.</title>
        <authorList>
            <person name="Yang Y."/>
            <person name="Xiong J."/>
            <person name="Zhou Z."/>
            <person name="Huo F."/>
            <person name="Miao W."/>
            <person name="Ran C."/>
            <person name="Liu Y."/>
            <person name="Zhang J."/>
            <person name="Feng J."/>
            <person name="Wang M."/>
            <person name="Wang M."/>
            <person name="Wang L."/>
            <person name="Yao B."/>
        </authorList>
    </citation>
    <scope>NUCLEOTIDE SEQUENCE [LARGE SCALE GENOMIC DNA]</scope>
    <source>
        <strain evidence="2">Wuqing</strain>
    </source>
</reference>
<gene>
    <name evidence="2" type="ORF">RF11_01902</name>
</gene>
<keyword evidence="3" id="KW-1185">Reference proteome</keyword>
<feature type="compositionally biased region" description="Basic and acidic residues" evidence="1">
    <location>
        <begin position="212"/>
        <end position="221"/>
    </location>
</feature>
<sequence length="254" mass="28357">MGYFRVEGYVGSIFILMALVKVVSGPKHFGKGASGNAEDHQSLLTSEGDVPLGALRSQKQGNKVSRIVRSMAFWKTRTVDPSTIGASSETVTLPGSIQLPTEECTDLEYEERFLKALEHLVVPMEHSTPYDLDLRKIAICFFSKESVIPKEADRRFSRILECCLAYVKESDSSYSTQCDWLAGTFFACNERYRKTSEYAQKYVEGPLIPEPSVERPQTELARKKHVSFNIPGESDSSAMEELSPESGLQSETYA</sequence>
<feature type="region of interest" description="Disordered" evidence="1">
    <location>
        <begin position="209"/>
        <end position="254"/>
    </location>
</feature>
<accession>A0A0C2MHR8</accession>
<dbReference type="AlphaFoldDB" id="A0A0C2MHR8"/>
<evidence type="ECO:0000313" key="3">
    <source>
        <dbReference type="Proteomes" id="UP000031668"/>
    </source>
</evidence>
<organism evidence="2 3">
    <name type="scientific">Thelohanellus kitauei</name>
    <name type="common">Myxosporean</name>
    <dbReference type="NCBI Taxonomy" id="669202"/>
    <lineage>
        <taxon>Eukaryota</taxon>
        <taxon>Metazoa</taxon>
        <taxon>Cnidaria</taxon>
        <taxon>Myxozoa</taxon>
        <taxon>Myxosporea</taxon>
        <taxon>Bivalvulida</taxon>
        <taxon>Platysporina</taxon>
        <taxon>Myxobolidae</taxon>
        <taxon>Thelohanellus</taxon>
    </lineage>
</organism>
<dbReference type="EMBL" id="JWZT01003493">
    <property type="protein sequence ID" value="KII66636.1"/>
    <property type="molecule type" value="Genomic_DNA"/>
</dbReference>
<dbReference type="Proteomes" id="UP000031668">
    <property type="component" value="Unassembled WGS sequence"/>
</dbReference>